<evidence type="ECO:0000256" key="1">
    <source>
        <dbReference type="SAM" id="SignalP"/>
    </source>
</evidence>
<evidence type="ECO:0000313" key="2">
    <source>
        <dbReference type="EMBL" id="KAK3934095.1"/>
    </source>
</evidence>
<reference evidence="3" key="1">
    <citation type="journal article" date="2023" name="Mol. Phylogenet. Evol.">
        <title>Genome-scale phylogeny and comparative genomics of the fungal order Sordariales.</title>
        <authorList>
            <person name="Hensen N."/>
            <person name="Bonometti L."/>
            <person name="Westerberg I."/>
            <person name="Brannstrom I.O."/>
            <person name="Guillou S."/>
            <person name="Cros-Aarteil S."/>
            <person name="Calhoun S."/>
            <person name="Haridas S."/>
            <person name="Kuo A."/>
            <person name="Mondo S."/>
            <person name="Pangilinan J."/>
            <person name="Riley R."/>
            <person name="LaButti K."/>
            <person name="Andreopoulos B."/>
            <person name="Lipzen A."/>
            <person name="Chen C."/>
            <person name="Yan M."/>
            <person name="Daum C."/>
            <person name="Ng V."/>
            <person name="Clum A."/>
            <person name="Steindorff A."/>
            <person name="Ohm R.A."/>
            <person name="Martin F."/>
            <person name="Silar P."/>
            <person name="Natvig D.O."/>
            <person name="Lalanne C."/>
            <person name="Gautier V."/>
            <person name="Ament-Velasquez S.L."/>
            <person name="Kruys A."/>
            <person name="Hutchinson M.I."/>
            <person name="Powell A.J."/>
            <person name="Barry K."/>
            <person name="Miller A.N."/>
            <person name="Grigoriev I.V."/>
            <person name="Debuchy R."/>
            <person name="Gladieux P."/>
            <person name="Hiltunen Thoren M."/>
            <person name="Johannesson H."/>
        </authorList>
    </citation>
    <scope>NUCLEOTIDE SEQUENCE [LARGE SCALE GENOMIC DNA]</scope>
    <source>
        <strain evidence="3">CBS 340.73</strain>
    </source>
</reference>
<feature type="chain" id="PRO_5042860433" description="Protein kinase domain-containing protein" evidence="1">
    <location>
        <begin position="26"/>
        <end position="338"/>
    </location>
</feature>
<evidence type="ECO:0000313" key="3">
    <source>
        <dbReference type="Proteomes" id="UP001303473"/>
    </source>
</evidence>
<accession>A0AAN6MW09</accession>
<feature type="signal peptide" evidence="1">
    <location>
        <begin position="1"/>
        <end position="25"/>
    </location>
</feature>
<gene>
    <name evidence="2" type="ORF">QBC46DRAFT_368425</name>
</gene>
<keyword evidence="1" id="KW-0732">Signal</keyword>
<evidence type="ECO:0008006" key="4">
    <source>
        <dbReference type="Google" id="ProtNLM"/>
    </source>
</evidence>
<dbReference type="AlphaFoldDB" id="A0AAN6MW09"/>
<comment type="caution">
    <text evidence="2">The sequence shown here is derived from an EMBL/GenBank/DDBJ whole genome shotgun (WGS) entry which is preliminary data.</text>
</comment>
<proteinExistence type="predicted"/>
<dbReference type="EMBL" id="MU854029">
    <property type="protein sequence ID" value="KAK3934095.1"/>
    <property type="molecule type" value="Genomic_DNA"/>
</dbReference>
<protein>
    <recommendedName>
        <fullName evidence="4">Protein kinase domain-containing protein</fullName>
    </recommendedName>
</protein>
<dbReference type="Proteomes" id="UP001303473">
    <property type="component" value="Unassembled WGS sequence"/>
</dbReference>
<name>A0AAN6MW09_9PEZI</name>
<keyword evidence="3" id="KW-1185">Reference proteome</keyword>
<organism evidence="2 3">
    <name type="scientific">Diplogelasinospora grovesii</name>
    <dbReference type="NCBI Taxonomy" id="303347"/>
    <lineage>
        <taxon>Eukaryota</taxon>
        <taxon>Fungi</taxon>
        <taxon>Dikarya</taxon>
        <taxon>Ascomycota</taxon>
        <taxon>Pezizomycotina</taxon>
        <taxon>Sordariomycetes</taxon>
        <taxon>Sordariomycetidae</taxon>
        <taxon>Sordariales</taxon>
        <taxon>Diplogelasinosporaceae</taxon>
        <taxon>Diplogelasinospora</taxon>
    </lineage>
</organism>
<sequence>MNAKTGSPSLLHLIILQIYFPVVPSAPMTEDMDALQLEVFRNYHNLPLARSAMTLISRMCDITMSPVMEVILKTDSGSDVHAILKLYDRRVQISGTGGTEGELILLSASSFLDDGTPEGTQQCNEHFDYEVEAYERLGDLQGTTIPRMLACVRLSPMTSGMPPDLLETPMARYWDVRGVLLQLIPGYNLFDLPTSTLAPSDPKEWSVLVQSAVDLAHEINRRGVIMDGCSPRNVVVDGQSQAPFVIDFAQCNFEDKIIAMWEELLESGEEGEDADFDAEVEYWKRVRGTDNPGVIGSVMATRVLRGKCIELEIQYPHIYRIISDVKRAKLLDGAVEAC</sequence>